<dbReference type="Proteomes" id="UP000265845">
    <property type="component" value="Unassembled WGS sequence"/>
</dbReference>
<evidence type="ECO:0008006" key="4">
    <source>
        <dbReference type="Google" id="ProtNLM"/>
    </source>
</evidence>
<dbReference type="InterPro" id="IPR045767">
    <property type="entry name" value="DUF6134"/>
</dbReference>
<dbReference type="Pfam" id="PF19630">
    <property type="entry name" value="DUF6134"/>
    <property type="match status" value="1"/>
</dbReference>
<evidence type="ECO:0000313" key="2">
    <source>
        <dbReference type="EMBL" id="RIJ29005.1"/>
    </source>
</evidence>
<feature type="signal peptide" evidence="1">
    <location>
        <begin position="1"/>
        <end position="21"/>
    </location>
</feature>
<accession>A0A399RGN7</accession>
<keyword evidence="3" id="KW-1185">Reference proteome</keyword>
<organism evidence="2 3">
    <name type="scientific">Henriciella algicola</name>
    <dbReference type="NCBI Taxonomy" id="1608422"/>
    <lineage>
        <taxon>Bacteria</taxon>
        <taxon>Pseudomonadati</taxon>
        <taxon>Pseudomonadota</taxon>
        <taxon>Alphaproteobacteria</taxon>
        <taxon>Hyphomonadales</taxon>
        <taxon>Hyphomonadaceae</taxon>
        <taxon>Henriciella</taxon>
    </lineage>
</organism>
<evidence type="ECO:0000256" key="1">
    <source>
        <dbReference type="SAM" id="SignalP"/>
    </source>
</evidence>
<gene>
    <name evidence="2" type="ORF">D1222_11605</name>
</gene>
<name>A0A399RGN7_9PROT</name>
<dbReference type="AlphaFoldDB" id="A0A399RGN7"/>
<dbReference type="RefSeq" id="WP_119454421.1">
    <property type="nucleotide sequence ID" value="NZ_QWGA01000007.1"/>
</dbReference>
<protein>
    <recommendedName>
        <fullName evidence="4">DUF3108 domain-containing protein</fullName>
    </recommendedName>
</protein>
<dbReference type="EMBL" id="QWGA01000007">
    <property type="protein sequence ID" value="RIJ29005.1"/>
    <property type="molecule type" value="Genomic_DNA"/>
</dbReference>
<reference evidence="2 3" key="1">
    <citation type="submission" date="2018-08" db="EMBL/GenBank/DDBJ databases">
        <title>Henriciella mobilis sp. nov., isolated from seawater.</title>
        <authorList>
            <person name="Cheng H."/>
            <person name="Wu Y.-H."/>
            <person name="Xu X.-W."/>
            <person name="Guo L.-L."/>
        </authorList>
    </citation>
    <scope>NUCLEOTIDE SEQUENCE [LARGE SCALE GENOMIC DNA]</scope>
    <source>
        <strain evidence="2 3">CCUG67844</strain>
    </source>
</reference>
<dbReference type="OrthoDB" id="6086999at2"/>
<keyword evidence="1" id="KW-0732">Signal</keyword>
<proteinExistence type="predicted"/>
<sequence length="235" mass="25579">MKTTISTLALAAALTAAPAFADSAETDSISAPVSDEAPAAWQPQDGDKIVFNVLRKGNEFGTHTISFDVESEDSFTARSDVELKAGLGPITVFRYELDATETWKDGKLVGLEGKTNDDGDDEFVEASLDGDSLNVNGSAYSGNAPLGIIPSSHWNIQQAFSSQILSTETGELLDTNVEKIGRETLTIGGEEVETTHYRLKSDLTVDLWYDDQSRWVKLGFEARGQQIDYVLTELY</sequence>
<feature type="chain" id="PRO_5017224781" description="DUF3108 domain-containing protein" evidence="1">
    <location>
        <begin position="22"/>
        <end position="235"/>
    </location>
</feature>
<comment type="caution">
    <text evidence="2">The sequence shown here is derived from an EMBL/GenBank/DDBJ whole genome shotgun (WGS) entry which is preliminary data.</text>
</comment>
<evidence type="ECO:0000313" key="3">
    <source>
        <dbReference type="Proteomes" id="UP000265845"/>
    </source>
</evidence>